<evidence type="ECO:0000313" key="3">
    <source>
        <dbReference type="Proteomes" id="UP000471031"/>
    </source>
</evidence>
<keyword evidence="3" id="KW-1185">Reference proteome</keyword>
<evidence type="ECO:0008006" key="4">
    <source>
        <dbReference type="Google" id="ProtNLM"/>
    </source>
</evidence>
<dbReference type="OrthoDB" id="9798230at2"/>
<comment type="caution">
    <text evidence="2">The sequence shown here is derived from an EMBL/GenBank/DDBJ whole genome shotgun (WGS) entry which is preliminary data.</text>
</comment>
<dbReference type="Proteomes" id="UP000471031">
    <property type="component" value="Unassembled WGS sequence"/>
</dbReference>
<feature type="region of interest" description="Disordered" evidence="1">
    <location>
        <begin position="16"/>
        <end position="50"/>
    </location>
</feature>
<dbReference type="InterPro" id="IPR000415">
    <property type="entry name" value="Nitroreductase-like"/>
</dbReference>
<dbReference type="SUPFAM" id="SSF55469">
    <property type="entry name" value="FMN-dependent nitroreductase-like"/>
    <property type="match status" value="1"/>
</dbReference>
<accession>A0A845LB23</accession>
<dbReference type="AlphaFoldDB" id="A0A845LB23"/>
<name>A0A845LB23_HELGE</name>
<dbReference type="RefSeq" id="WP_161262541.1">
    <property type="nucleotide sequence ID" value="NZ_JAFBDC010000010.1"/>
</dbReference>
<organism evidence="2 3">
    <name type="scientific">Heliomicrobium gestii</name>
    <name type="common">Heliobacterium gestii</name>
    <dbReference type="NCBI Taxonomy" id="2699"/>
    <lineage>
        <taxon>Bacteria</taxon>
        <taxon>Bacillati</taxon>
        <taxon>Bacillota</taxon>
        <taxon>Clostridia</taxon>
        <taxon>Eubacteriales</taxon>
        <taxon>Heliobacteriaceae</taxon>
        <taxon>Heliomicrobium</taxon>
    </lineage>
</organism>
<dbReference type="EMBL" id="WXEX01000011">
    <property type="protein sequence ID" value="MZP43977.1"/>
    <property type="molecule type" value="Genomic_DNA"/>
</dbReference>
<protein>
    <recommendedName>
        <fullName evidence="4">Nitroreductase domain-containing protein</fullName>
    </recommendedName>
</protein>
<dbReference type="GO" id="GO:0016491">
    <property type="term" value="F:oxidoreductase activity"/>
    <property type="evidence" value="ECO:0007669"/>
    <property type="project" value="InterPro"/>
</dbReference>
<evidence type="ECO:0000256" key="1">
    <source>
        <dbReference type="SAM" id="MobiDB-lite"/>
    </source>
</evidence>
<gene>
    <name evidence="2" type="ORF">GTO89_13140</name>
</gene>
<sequence length="50" mass="5487">MHVLDALRQRRAVRAYNNEPVPAEERERLPGSAITSGERCGHPFAGGGKE</sequence>
<proteinExistence type="predicted"/>
<evidence type="ECO:0000313" key="2">
    <source>
        <dbReference type="EMBL" id="MZP43977.1"/>
    </source>
</evidence>
<reference evidence="2 3" key="1">
    <citation type="submission" date="2020-01" db="EMBL/GenBank/DDBJ databases">
        <title>Whole genome sequence of Heliobacterium gestii DSM 11169.</title>
        <authorList>
            <person name="Kyndt J.A."/>
            <person name="Meyer T.E."/>
        </authorList>
    </citation>
    <scope>NUCLEOTIDE SEQUENCE [LARGE SCALE GENOMIC DNA]</scope>
    <source>
        <strain evidence="2 3">DSM 11169</strain>
    </source>
</reference>